<organism evidence="11 12">
    <name type="scientific">Helianthus annuus</name>
    <name type="common">Common sunflower</name>
    <dbReference type="NCBI Taxonomy" id="4232"/>
    <lineage>
        <taxon>Eukaryota</taxon>
        <taxon>Viridiplantae</taxon>
        <taxon>Streptophyta</taxon>
        <taxon>Embryophyta</taxon>
        <taxon>Tracheophyta</taxon>
        <taxon>Spermatophyta</taxon>
        <taxon>Magnoliopsida</taxon>
        <taxon>eudicotyledons</taxon>
        <taxon>Gunneridae</taxon>
        <taxon>Pentapetalae</taxon>
        <taxon>asterids</taxon>
        <taxon>campanulids</taxon>
        <taxon>Asterales</taxon>
        <taxon>Asteraceae</taxon>
        <taxon>Asteroideae</taxon>
        <taxon>Heliantheae alliance</taxon>
        <taxon>Heliantheae</taxon>
        <taxon>Helianthus</taxon>
    </lineage>
</organism>
<accession>A0A251UNN9</accession>
<evidence type="ECO:0000313" key="12">
    <source>
        <dbReference type="Proteomes" id="UP000215914"/>
    </source>
</evidence>
<dbReference type="GO" id="GO:0008270">
    <property type="term" value="F:zinc ion binding"/>
    <property type="evidence" value="ECO:0007669"/>
    <property type="project" value="UniProtKB-KW"/>
</dbReference>
<feature type="domain" description="RING-type" evidence="8">
    <location>
        <begin position="242"/>
        <end position="284"/>
    </location>
</feature>
<evidence type="ECO:0000313" key="11">
    <source>
        <dbReference type="EMBL" id="OTG23931.1"/>
    </source>
</evidence>
<keyword evidence="3" id="KW-0479">Metal-binding</keyword>
<feature type="compositionally biased region" description="Basic and acidic residues" evidence="7">
    <location>
        <begin position="723"/>
        <end position="736"/>
    </location>
</feature>
<keyword evidence="5" id="KW-0862">Zinc</keyword>
<feature type="compositionally biased region" description="Basic and acidic residues" evidence="7">
    <location>
        <begin position="46"/>
        <end position="82"/>
    </location>
</feature>
<dbReference type="PANTHER" id="PTHR12549:SF67">
    <property type="entry name" value="TRANSCRIPTION FACTOR JUMONJI_ASPARTYL BETA-HYDROXYLASE-RELATED"/>
    <property type="match status" value="1"/>
</dbReference>
<evidence type="ECO:0000256" key="4">
    <source>
        <dbReference type="ARBA" id="ARBA00023242"/>
    </source>
</evidence>
<keyword evidence="5" id="KW-0863">Zinc-finger</keyword>
<sequence>MQENGGDLPDEQRCKRNDGRQWRCKRPVVPGKTMCDAHFRQGRLRQNKEPVPESLKLERTKTRKNQENQENPRQKSEIRVDESLGFSNLPRKRGKNPCENSSNRSRKRPKRSEKKGKLKSSVDISEDLDDALKKMNLKKGDLQLDLIRGCLNRQVEKKKGKQPQKEDIVKELKYGRLEISQALPLTTPVVVSKVKVGAPASSSAPTRFFRSKNIERVPIATMQVLPNIKANVKASTKKCHWCRMCSYRILIKCLTCKKHFFCEDCIRERSHDKAEVKKQCPICSGTCSCKACLRGKSKEVKTKDLVFYSGEEKFDKSQQLIYMICLLLPLLEQINQEKDTEMDIEAKIKGKDRSELQIQEAIGSPKQQCCGFCKACIVDVHRSCGNCSYILCLPCCREFREGHLHGGLRDLKHNTTNKRKSLCTILWNWKTNDDGSIECPPKNLGGCGDGILGLFCHPPVNWTKDIEKRAKEIVCNPKFTNFFDFDSSYCALCDGNDKSDGENEINNKGLYFSIKEDLGDKNLEHFTKHWVKGQPLIIRDVIKSDIELSWDPLFMFFTYLDKSVESRNDKDVKLKICSDWCEVETGRQQIFMGGKTHANVWNEKLKFKVWLSSGIFQEHFPSHYAAVMNALPLQQYANPLTGVLNLAANVPPESQNIDLGPFVYISYGRPEDLIAGDFLTKLCYHAYDMVNILVHATELPISEKRLNKVKILLKKYSSLDHNESLKKKNKNRDKTVEANGKSSYSSEVTQQSELVDIINTNGELAQTPNDGDPCVFSDNLSNCDSDDEDLCQDEYGSSSGSDGKVVDTHGARWDVFRREDVDKLVEFLRKYSSELNSSYCSPRKVVHPILDEIFYLDAFHKKHLKEEFGVEPWTFEQHIGEAVIIPAGCPYQVKKVKSCVNVVLESISPESASVGIKLSDEIRQLPVNHKAKGKMLDIKKMTMHSVNAAVEAFNKVPQGVEESDKVLQAEPRVTSNMIKTCHVMCVIVPC</sequence>
<evidence type="ECO:0000256" key="7">
    <source>
        <dbReference type="SAM" id="MobiDB-lite"/>
    </source>
</evidence>
<keyword evidence="12" id="KW-1185">Reference proteome</keyword>
<reference evidence="12" key="1">
    <citation type="journal article" date="2017" name="Nature">
        <title>The sunflower genome provides insights into oil metabolism, flowering and Asterid evolution.</title>
        <authorList>
            <person name="Badouin H."/>
            <person name="Gouzy J."/>
            <person name="Grassa C.J."/>
            <person name="Murat F."/>
            <person name="Staton S.E."/>
            <person name="Cottret L."/>
            <person name="Lelandais-Briere C."/>
            <person name="Owens G.L."/>
            <person name="Carrere S."/>
            <person name="Mayjonade B."/>
            <person name="Legrand L."/>
            <person name="Gill N."/>
            <person name="Kane N.C."/>
            <person name="Bowers J.E."/>
            <person name="Hubner S."/>
            <person name="Bellec A."/>
            <person name="Berard A."/>
            <person name="Berges H."/>
            <person name="Blanchet N."/>
            <person name="Boniface M.C."/>
            <person name="Brunel D."/>
            <person name="Catrice O."/>
            <person name="Chaidir N."/>
            <person name="Claudel C."/>
            <person name="Donnadieu C."/>
            <person name="Faraut T."/>
            <person name="Fievet G."/>
            <person name="Helmstetter N."/>
            <person name="King M."/>
            <person name="Knapp S.J."/>
            <person name="Lai Z."/>
            <person name="Le Paslier M.C."/>
            <person name="Lippi Y."/>
            <person name="Lorenzon L."/>
            <person name="Mandel J.R."/>
            <person name="Marage G."/>
            <person name="Marchand G."/>
            <person name="Marquand E."/>
            <person name="Bret-Mestries E."/>
            <person name="Morien E."/>
            <person name="Nambeesan S."/>
            <person name="Nguyen T."/>
            <person name="Pegot-Espagnet P."/>
            <person name="Pouilly N."/>
            <person name="Raftis F."/>
            <person name="Sallet E."/>
            <person name="Schiex T."/>
            <person name="Thomas J."/>
            <person name="Vandecasteele C."/>
            <person name="Vares D."/>
            <person name="Vear F."/>
            <person name="Vautrin S."/>
            <person name="Crespi M."/>
            <person name="Mangin B."/>
            <person name="Burke J.M."/>
            <person name="Salse J."/>
            <person name="Munos S."/>
            <person name="Vincourt P."/>
            <person name="Rieseberg L.H."/>
            <person name="Langlade N.B."/>
        </authorList>
    </citation>
    <scope>NUCLEOTIDE SEQUENCE [LARGE SCALE GENOMIC DNA]</scope>
    <source>
        <strain evidence="12">cv. SF193</strain>
    </source>
</reference>
<dbReference type="FunCoup" id="A0A251UNN9">
    <property type="interactions" value="632"/>
</dbReference>
<feature type="compositionally biased region" description="Basic and acidic residues" evidence="7">
    <location>
        <begin position="10"/>
        <end position="21"/>
    </location>
</feature>
<gene>
    <name evidence="11" type="primary">B160</name>
    <name evidence="11" type="ORF">HannXRQ_Chr05g0131101</name>
</gene>
<name>A0A251UNN9_HELAN</name>
<dbReference type="SUPFAM" id="SSF51197">
    <property type="entry name" value="Clavaminate synthase-like"/>
    <property type="match status" value="1"/>
</dbReference>
<dbReference type="GO" id="GO:0003712">
    <property type="term" value="F:transcription coregulator activity"/>
    <property type="evidence" value="ECO:0000318"/>
    <property type="project" value="GO_Central"/>
</dbReference>
<feature type="region of interest" description="Disordered" evidence="7">
    <location>
        <begin position="1"/>
        <end position="121"/>
    </location>
</feature>
<dbReference type="GO" id="GO:0031490">
    <property type="term" value="F:chromatin DNA binding"/>
    <property type="evidence" value="ECO:0000318"/>
    <property type="project" value="GO_Central"/>
</dbReference>
<protein>
    <submittedName>
        <fullName evidence="11">Putative transcription factor jumonji/aspartyl beta-hydroxylase</fullName>
    </submittedName>
</protein>
<feature type="domain" description="WRC" evidence="10">
    <location>
        <begin position="8"/>
        <end position="52"/>
    </location>
</feature>
<dbReference type="AlphaFoldDB" id="A0A251UNN9"/>
<feature type="region of interest" description="Disordered" evidence="7">
    <location>
        <begin position="723"/>
        <end position="748"/>
    </location>
</feature>
<comment type="caution">
    <text evidence="6">Lacks conserved residue(s) required for the propagation of feature annotation.</text>
</comment>
<dbReference type="PANTHER" id="PTHR12549">
    <property type="entry name" value="JMJC DOMAIN-CONTAINING HISTONE DEMETHYLATION PROTEIN"/>
    <property type="match status" value="1"/>
</dbReference>
<dbReference type="PROSITE" id="PS51184">
    <property type="entry name" value="JMJC"/>
    <property type="match status" value="1"/>
</dbReference>
<proteinExistence type="inferred from homology"/>
<evidence type="ECO:0000256" key="5">
    <source>
        <dbReference type="PROSITE-ProRule" id="PRU00175"/>
    </source>
</evidence>
<dbReference type="PROSITE" id="PS50089">
    <property type="entry name" value="ZF_RING_2"/>
    <property type="match status" value="1"/>
</dbReference>
<dbReference type="InterPro" id="IPR014977">
    <property type="entry name" value="WRC_dom"/>
</dbReference>
<dbReference type="Proteomes" id="UP000215914">
    <property type="component" value="Chromosome 5"/>
</dbReference>
<dbReference type="InParanoid" id="A0A251UNN9"/>
<dbReference type="GO" id="GO:0000785">
    <property type="term" value="C:chromatin"/>
    <property type="evidence" value="ECO:0000318"/>
    <property type="project" value="GO_Central"/>
</dbReference>
<evidence type="ECO:0000256" key="2">
    <source>
        <dbReference type="ARBA" id="ARBA00006801"/>
    </source>
</evidence>
<dbReference type="OMA" id="NIMAHTM"/>
<evidence type="ECO:0000256" key="3">
    <source>
        <dbReference type="ARBA" id="ARBA00022723"/>
    </source>
</evidence>
<dbReference type="InterPro" id="IPR001841">
    <property type="entry name" value="Znf_RING"/>
</dbReference>
<keyword evidence="4" id="KW-0539">Nucleus</keyword>
<dbReference type="Gene3D" id="2.60.120.650">
    <property type="entry name" value="Cupin"/>
    <property type="match status" value="1"/>
</dbReference>
<dbReference type="Pfam" id="PF08879">
    <property type="entry name" value="WRC"/>
    <property type="match status" value="1"/>
</dbReference>
<dbReference type="GO" id="GO:0006357">
    <property type="term" value="P:regulation of transcription by RNA polymerase II"/>
    <property type="evidence" value="ECO:0000318"/>
    <property type="project" value="GO_Central"/>
</dbReference>
<evidence type="ECO:0000259" key="8">
    <source>
        <dbReference type="PROSITE" id="PS50089"/>
    </source>
</evidence>
<evidence type="ECO:0000259" key="10">
    <source>
        <dbReference type="PROSITE" id="PS51667"/>
    </source>
</evidence>
<dbReference type="InterPro" id="IPR045109">
    <property type="entry name" value="LSDs-like"/>
</dbReference>
<feature type="domain" description="JmjC" evidence="9">
    <location>
        <begin position="639"/>
        <end position="923"/>
    </location>
</feature>
<comment type="similarity">
    <text evidence="2">Belongs to the JARID1 histone demethylase family.</text>
</comment>
<evidence type="ECO:0000256" key="1">
    <source>
        <dbReference type="ARBA" id="ARBA00004123"/>
    </source>
</evidence>
<dbReference type="PROSITE" id="PS51667">
    <property type="entry name" value="WRC"/>
    <property type="match status" value="1"/>
</dbReference>
<dbReference type="SMART" id="SM00558">
    <property type="entry name" value="JmjC"/>
    <property type="match status" value="1"/>
</dbReference>
<dbReference type="Pfam" id="PF02373">
    <property type="entry name" value="JmjC"/>
    <property type="match status" value="1"/>
</dbReference>
<dbReference type="GO" id="GO:0032454">
    <property type="term" value="F:histone H3K9 demethylase activity"/>
    <property type="evidence" value="ECO:0000318"/>
    <property type="project" value="GO_Central"/>
</dbReference>
<comment type="subcellular location">
    <subcellularLocation>
        <location evidence="1">Nucleus</location>
    </subcellularLocation>
</comment>
<dbReference type="EMBL" id="CM007894">
    <property type="protein sequence ID" value="OTG23931.1"/>
    <property type="molecule type" value="Genomic_DNA"/>
</dbReference>
<evidence type="ECO:0000256" key="6">
    <source>
        <dbReference type="PROSITE-ProRule" id="PRU01002"/>
    </source>
</evidence>
<evidence type="ECO:0000259" key="9">
    <source>
        <dbReference type="PROSITE" id="PS51184"/>
    </source>
</evidence>
<feature type="compositionally biased region" description="Basic residues" evidence="7">
    <location>
        <begin position="104"/>
        <end position="118"/>
    </location>
</feature>
<dbReference type="GO" id="GO:0000118">
    <property type="term" value="C:histone deacetylase complex"/>
    <property type="evidence" value="ECO:0000318"/>
    <property type="project" value="GO_Central"/>
</dbReference>
<dbReference type="InterPro" id="IPR003347">
    <property type="entry name" value="JmjC_dom"/>
</dbReference>
<dbReference type="STRING" id="4232.A0A251UNN9"/>